<organism evidence="1 2">
    <name type="scientific">Knipowitschia caucasica</name>
    <name type="common">Caucasian dwarf goby</name>
    <name type="synonym">Pomatoschistus caucasicus</name>
    <dbReference type="NCBI Taxonomy" id="637954"/>
    <lineage>
        <taxon>Eukaryota</taxon>
        <taxon>Metazoa</taxon>
        <taxon>Chordata</taxon>
        <taxon>Craniata</taxon>
        <taxon>Vertebrata</taxon>
        <taxon>Euteleostomi</taxon>
        <taxon>Actinopterygii</taxon>
        <taxon>Neopterygii</taxon>
        <taxon>Teleostei</taxon>
        <taxon>Neoteleostei</taxon>
        <taxon>Acanthomorphata</taxon>
        <taxon>Gobiaria</taxon>
        <taxon>Gobiiformes</taxon>
        <taxon>Gobioidei</taxon>
        <taxon>Gobiidae</taxon>
        <taxon>Gobiinae</taxon>
        <taxon>Knipowitschia</taxon>
    </lineage>
</organism>
<proteinExistence type="predicted"/>
<evidence type="ECO:0000313" key="2">
    <source>
        <dbReference type="Proteomes" id="UP001497482"/>
    </source>
</evidence>
<dbReference type="AlphaFoldDB" id="A0AAV2LMN9"/>
<evidence type="ECO:0000313" key="1">
    <source>
        <dbReference type="EMBL" id="CAL1601507.1"/>
    </source>
</evidence>
<dbReference type="Proteomes" id="UP001497482">
    <property type="component" value="Chromosome 3"/>
</dbReference>
<protein>
    <submittedName>
        <fullName evidence="1">Uncharacterized protein</fullName>
    </submittedName>
</protein>
<name>A0AAV2LMN9_KNICA</name>
<reference evidence="1 2" key="1">
    <citation type="submission" date="2024-04" db="EMBL/GenBank/DDBJ databases">
        <authorList>
            <person name="Waldvogel A.-M."/>
            <person name="Schoenle A."/>
        </authorList>
    </citation>
    <scope>NUCLEOTIDE SEQUENCE [LARGE SCALE GENOMIC DNA]</scope>
</reference>
<gene>
    <name evidence="1" type="ORF">KC01_LOCUS29461</name>
</gene>
<dbReference type="EMBL" id="OZ035825">
    <property type="protein sequence ID" value="CAL1601507.1"/>
    <property type="molecule type" value="Genomic_DNA"/>
</dbReference>
<keyword evidence="2" id="KW-1185">Reference proteome</keyword>
<accession>A0AAV2LMN9</accession>
<sequence length="146" mass="14422">MGGGVGGGGLVMGGGEGIVMGGRGWGGSDGKEWLLSKEGGGNRWGEIGGSMSDGWEVGNKGGLKEMKWVWDGEGGGMDDGGGGGDRGVEGWGGVRKVMGGGLWGFGIVWERGFGFGGCDGRGVFVSGSVLGLCCGALGWGFGDIAP</sequence>